<dbReference type="EMBL" id="CM045759">
    <property type="protein sequence ID" value="KAI8018308.1"/>
    <property type="molecule type" value="Genomic_DNA"/>
</dbReference>
<evidence type="ECO:0000313" key="2">
    <source>
        <dbReference type="Proteomes" id="UP001060215"/>
    </source>
</evidence>
<evidence type="ECO:0000313" key="1">
    <source>
        <dbReference type="EMBL" id="KAI8018308.1"/>
    </source>
</evidence>
<name>A0ACC0HZA8_9ERIC</name>
<reference evidence="1 2" key="1">
    <citation type="journal article" date="2022" name="Plant J.">
        <title>Chromosome-level genome of Camellia lanceoleosa provides a valuable resource for understanding genome evolution and self-incompatibility.</title>
        <authorList>
            <person name="Gong W."/>
            <person name="Xiao S."/>
            <person name="Wang L."/>
            <person name="Liao Z."/>
            <person name="Chang Y."/>
            <person name="Mo W."/>
            <person name="Hu G."/>
            <person name="Li W."/>
            <person name="Zhao G."/>
            <person name="Zhu H."/>
            <person name="Hu X."/>
            <person name="Ji K."/>
            <person name="Xiang X."/>
            <person name="Song Q."/>
            <person name="Yuan D."/>
            <person name="Jin S."/>
            <person name="Zhang L."/>
        </authorList>
    </citation>
    <scope>NUCLEOTIDE SEQUENCE [LARGE SCALE GENOMIC DNA]</scope>
    <source>
        <strain evidence="1">SQ_2022a</strain>
    </source>
</reference>
<dbReference type="Proteomes" id="UP001060215">
    <property type="component" value="Chromosome 2"/>
</dbReference>
<comment type="caution">
    <text evidence="1">The sequence shown here is derived from an EMBL/GenBank/DDBJ whole genome shotgun (WGS) entry which is preliminary data.</text>
</comment>
<accession>A0ACC0HZA8</accession>
<protein>
    <submittedName>
        <fullName evidence="1">Protein ENHANCED DISEASE RESISTANCE 2</fullName>
    </submittedName>
</protein>
<proteinExistence type="predicted"/>
<organism evidence="1 2">
    <name type="scientific">Camellia lanceoleosa</name>
    <dbReference type="NCBI Taxonomy" id="1840588"/>
    <lineage>
        <taxon>Eukaryota</taxon>
        <taxon>Viridiplantae</taxon>
        <taxon>Streptophyta</taxon>
        <taxon>Embryophyta</taxon>
        <taxon>Tracheophyta</taxon>
        <taxon>Spermatophyta</taxon>
        <taxon>Magnoliopsida</taxon>
        <taxon>eudicotyledons</taxon>
        <taxon>Gunneridae</taxon>
        <taxon>Pentapetalae</taxon>
        <taxon>asterids</taxon>
        <taxon>Ericales</taxon>
        <taxon>Theaceae</taxon>
        <taxon>Camellia</taxon>
    </lineage>
</organism>
<keyword evidence="2" id="KW-1185">Reference proteome</keyword>
<gene>
    <name evidence="1" type="ORF">LOK49_LG04G02692</name>
</gene>
<sequence length="105" mass="12391">MCFYFDYSSLLNFCRFSVPEDEEDDSHANFLGRTTIGNGCFWFHSFWLLIHLVLSLADFYNQYSFVNPPESIFDWTTEDSDLSNQNTNNQAFFGKHWCLLQCQNS</sequence>